<dbReference type="GO" id="GO:0052737">
    <property type="term" value="F:pyruvate dehydrogenase (quinone) activity"/>
    <property type="evidence" value="ECO:0007669"/>
    <property type="project" value="UniProtKB-EC"/>
</dbReference>
<keyword evidence="8" id="KW-1185">Reference proteome</keyword>
<dbReference type="Proteomes" id="UP000575241">
    <property type="component" value="Unassembled WGS sequence"/>
</dbReference>
<dbReference type="InterPro" id="IPR029061">
    <property type="entry name" value="THDP-binding"/>
</dbReference>
<dbReference type="InterPro" id="IPR000399">
    <property type="entry name" value="TPP-bd_CS"/>
</dbReference>
<dbReference type="PANTHER" id="PTHR42981:SF2">
    <property type="entry name" value="PYRUVATE DEHYDROGENASE [UBIQUINONE]"/>
    <property type="match status" value="1"/>
</dbReference>
<dbReference type="PANTHER" id="PTHR42981">
    <property type="entry name" value="PYRUVATE DEHYDROGENASE [UBIQUINONE]"/>
    <property type="match status" value="1"/>
</dbReference>
<dbReference type="GO" id="GO:0030976">
    <property type="term" value="F:thiamine pyrophosphate binding"/>
    <property type="evidence" value="ECO:0007669"/>
    <property type="project" value="InterPro"/>
</dbReference>
<dbReference type="Pfam" id="PF00205">
    <property type="entry name" value="TPP_enzyme_M"/>
    <property type="match status" value="1"/>
</dbReference>
<evidence type="ECO:0000256" key="1">
    <source>
        <dbReference type="ARBA" id="ARBA00007812"/>
    </source>
</evidence>
<comment type="similarity">
    <text evidence="1 3">Belongs to the TPP enzyme family.</text>
</comment>
<evidence type="ECO:0000259" key="6">
    <source>
        <dbReference type="Pfam" id="PF02776"/>
    </source>
</evidence>
<organism evidence="7 8">
    <name type="scientific">Sphingomonas kyeonggiensis</name>
    <dbReference type="NCBI Taxonomy" id="1268553"/>
    <lineage>
        <taxon>Bacteria</taxon>
        <taxon>Pseudomonadati</taxon>
        <taxon>Pseudomonadota</taxon>
        <taxon>Alphaproteobacteria</taxon>
        <taxon>Sphingomonadales</taxon>
        <taxon>Sphingomonadaceae</taxon>
        <taxon>Sphingomonas</taxon>
    </lineage>
</organism>
<dbReference type="SUPFAM" id="SSF52518">
    <property type="entry name" value="Thiamin diphosphate-binding fold (THDP-binding)"/>
    <property type="match status" value="2"/>
</dbReference>
<name>A0A7W7K6T7_9SPHN</name>
<dbReference type="InterPro" id="IPR011766">
    <property type="entry name" value="TPP_enzyme_TPP-bd"/>
</dbReference>
<protein>
    <submittedName>
        <fullName evidence="7">Pyruvate dehydrogenase (Quinone)</fullName>
        <ecNumber evidence="7">1.2.5.1</ecNumber>
    </submittedName>
</protein>
<dbReference type="InterPro" id="IPR029035">
    <property type="entry name" value="DHS-like_NAD/FAD-binding_dom"/>
</dbReference>
<evidence type="ECO:0000313" key="8">
    <source>
        <dbReference type="Proteomes" id="UP000575241"/>
    </source>
</evidence>
<dbReference type="Pfam" id="PF02775">
    <property type="entry name" value="TPP_enzyme_C"/>
    <property type="match status" value="1"/>
</dbReference>
<evidence type="ECO:0000313" key="7">
    <source>
        <dbReference type="EMBL" id="MBB4841465.1"/>
    </source>
</evidence>
<feature type="domain" description="Thiamine pyrophosphate enzyme central" evidence="4">
    <location>
        <begin position="189"/>
        <end position="317"/>
    </location>
</feature>
<keyword evidence="7" id="KW-0560">Oxidoreductase</keyword>
<dbReference type="InterPro" id="IPR012000">
    <property type="entry name" value="Thiamin_PyroP_enz_cen_dom"/>
</dbReference>
<feature type="domain" description="Thiamine pyrophosphate enzyme N-terminal TPP-binding" evidence="6">
    <location>
        <begin position="3"/>
        <end position="118"/>
    </location>
</feature>
<dbReference type="Gene3D" id="3.40.50.970">
    <property type="match status" value="2"/>
</dbReference>
<sequence length="570" mass="61104">MARTVAQVIIETLEQAGVRRCYGVPGDTLNYVTDAIRESGIRWVHVRHEEAGGFAAGADALLTGELAACAGSCGPGSLHFINGLFESHRNRAPVVLIASQIVRDELGFDFPQEVDFKSVYASCSVFCDEIRTPAQARRMTAMAAQAALARKGVAVLIVPADVSAAKAPDEPGFAVHRTAPRMLPSEAELDRIADALNAGGKVAIYGGSGCQDAHDQVVALAEKLKAPVAHTSRAKDFLEPDNPYVVGMTGVFGSEAGYDALMECDTLLLLGCDFAWRQFYPSKATIIQVDIDGTHLGRRHPVDIAAVGSVRDTLDALLPLIKERGDRAFLDTCLARHEKAVAGQRKHAVAAEGRAIHPQYLTETIARHAAPDAVFTADCGSPMVWALRHVPATGRNRTVISLTHGTMANAMPQALGAQAAYPDRQVISLSGDGGISMMLGDLMTAIQEKLPIKVCIFNNGALGFVELEQKVEGLLDAFTDLQNPDFSRVAEAMGFWSRRVEKSGDVEDAVRQWLAEPGPALLDVVTDRFELVMPPRIEAAQIFGTALYSARAVLAGRADEAFELVRGAIT</sequence>
<dbReference type="InterPro" id="IPR047210">
    <property type="entry name" value="TPP_PYR_POXB-like"/>
</dbReference>
<dbReference type="EC" id="1.2.5.1" evidence="7"/>
<dbReference type="GO" id="GO:0000287">
    <property type="term" value="F:magnesium ion binding"/>
    <property type="evidence" value="ECO:0007669"/>
    <property type="project" value="InterPro"/>
</dbReference>
<reference evidence="7 8" key="1">
    <citation type="submission" date="2020-08" db="EMBL/GenBank/DDBJ databases">
        <title>Functional genomics of gut bacteria from endangered species of beetles.</title>
        <authorList>
            <person name="Carlos-Shanley C."/>
        </authorList>
    </citation>
    <scope>NUCLEOTIDE SEQUENCE [LARGE SCALE GENOMIC DNA]</scope>
    <source>
        <strain evidence="7 8">S00224</strain>
    </source>
</reference>
<dbReference type="Gene3D" id="3.40.50.1220">
    <property type="entry name" value="TPP-binding domain"/>
    <property type="match status" value="1"/>
</dbReference>
<gene>
    <name evidence="7" type="ORF">HNP52_004567</name>
</gene>
<dbReference type="CDD" id="cd07039">
    <property type="entry name" value="TPP_PYR_POX"/>
    <property type="match status" value="1"/>
</dbReference>
<dbReference type="InterPro" id="IPR047212">
    <property type="entry name" value="TPP_POXB-like"/>
</dbReference>
<evidence type="ECO:0000256" key="3">
    <source>
        <dbReference type="RuleBase" id="RU362132"/>
    </source>
</evidence>
<evidence type="ECO:0000259" key="5">
    <source>
        <dbReference type="Pfam" id="PF02775"/>
    </source>
</evidence>
<accession>A0A7W7K6T7</accession>
<evidence type="ECO:0000256" key="2">
    <source>
        <dbReference type="ARBA" id="ARBA00023052"/>
    </source>
</evidence>
<dbReference type="CDD" id="cd02014">
    <property type="entry name" value="TPP_POX"/>
    <property type="match status" value="1"/>
</dbReference>
<dbReference type="Pfam" id="PF02776">
    <property type="entry name" value="TPP_enzyme_N"/>
    <property type="match status" value="1"/>
</dbReference>
<dbReference type="EMBL" id="JACHLN010000005">
    <property type="protein sequence ID" value="MBB4841465.1"/>
    <property type="molecule type" value="Genomic_DNA"/>
</dbReference>
<proteinExistence type="inferred from homology"/>
<dbReference type="GO" id="GO:0019752">
    <property type="term" value="P:carboxylic acid metabolic process"/>
    <property type="evidence" value="ECO:0007669"/>
    <property type="project" value="UniProtKB-ARBA"/>
</dbReference>
<dbReference type="PROSITE" id="PS00187">
    <property type="entry name" value="TPP_ENZYMES"/>
    <property type="match status" value="1"/>
</dbReference>
<feature type="domain" description="Thiamine pyrophosphate enzyme TPP-binding" evidence="5">
    <location>
        <begin position="378"/>
        <end position="524"/>
    </location>
</feature>
<dbReference type="SUPFAM" id="SSF52467">
    <property type="entry name" value="DHS-like NAD/FAD-binding domain"/>
    <property type="match status" value="1"/>
</dbReference>
<dbReference type="InterPro" id="IPR012001">
    <property type="entry name" value="Thiamin_PyroP_enz_TPP-bd_dom"/>
</dbReference>
<dbReference type="AlphaFoldDB" id="A0A7W7K6T7"/>
<dbReference type="InterPro" id="IPR047211">
    <property type="entry name" value="POXB-like"/>
</dbReference>
<keyword evidence="7" id="KW-0670">Pyruvate</keyword>
<keyword evidence="2 3" id="KW-0786">Thiamine pyrophosphate</keyword>
<comment type="caution">
    <text evidence="7">The sequence shown here is derived from an EMBL/GenBank/DDBJ whole genome shotgun (WGS) entry which is preliminary data.</text>
</comment>
<dbReference type="RefSeq" id="WP_184171275.1">
    <property type="nucleotide sequence ID" value="NZ_JACHLN010000005.1"/>
</dbReference>
<evidence type="ECO:0000259" key="4">
    <source>
        <dbReference type="Pfam" id="PF00205"/>
    </source>
</evidence>